<feature type="region of interest" description="Disordered" evidence="1">
    <location>
        <begin position="20"/>
        <end position="40"/>
    </location>
</feature>
<name>A0AAD7H3F1_MYCRO</name>
<dbReference type="EMBL" id="JARKIE010000001">
    <property type="protein sequence ID" value="KAJ7710618.1"/>
    <property type="molecule type" value="Genomic_DNA"/>
</dbReference>
<evidence type="ECO:0000313" key="3">
    <source>
        <dbReference type="Proteomes" id="UP001221757"/>
    </source>
</evidence>
<evidence type="ECO:0000313" key="2">
    <source>
        <dbReference type="EMBL" id="KAJ7710618.1"/>
    </source>
</evidence>
<dbReference type="Proteomes" id="UP001221757">
    <property type="component" value="Unassembled WGS sequence"/>
</dbReference>
<comment type="caution">
    <text evidence="2">The sequence shown here is derived from an EMBL/GenBank/DDBJ whole genome shotgun (WGS) entry which is preliminary data.</text>
</comment>
<reference evidence="2" key="1">
    <citation type="submission" date="2023-03" db="EMBL/GenBank/DDBJ databases">
        <title>Massive genome expansion in bonnet fungi (Mycena s.s.) driven by repeated elements and novel gene families across ecological guilds.</title>
        <authorList>
            <consortium name="Lawrence Berkeley National Laboratory"/>
            <person name="Harder C.B."/>
            <person name="Miyauchi S."/>
            <person name="Viragh M."/>
            <person name="Kuo A."/>
            <person name="Thoen E."/>
            <person name="Andreopoulos B."/>
            <person name="Lu D."/>
            <person name="Skrede I."/>
            <person name="Drula E."/>
            <person name="Henrissat B."/>
            <person name="Morin E."/>
            <person name="Kohler A."/>
            <person name="Barry K."/>
            <person name="LaButti K."/>
            <person name="Morin E."/>
            <person name="Salamov A."/>
            <person name="Lipzen A."/>
            <person name="Mereny Z."/>
            <person name="Hegedus B."/>
            <person name="Baldrian P."/>
            <person name="Stursova M."/>
            <person name="Weitz H."/>
            <person name="Taylor A."/>
            <person name="Grigoriev I.V."/>
            <person name="Nagy L.G."/>
            <person name="Martin F."/>
            <person name="Kauserud H."/>
        </authorList>
    </citation>
    <scope>NUCLEOTIDE SEQUENCE</scope>
    <source>
        <strain evidence="2">CBHHK067</strain>
    </source>
</reference>
<dbReference type="AlphaFoldDB" id="A0AAD7H3F1"/>
<keyword evidence="3" id="KW-1185">Reference proteome</keyword>
<organism evidence="2 3">
    <name type="scientific">Mycena rosella</name>
    <name type="common">Pink bonnet</name>
    <name type="synonym">Agaricus rosellus</name>
    <dbReference type="NCBI Taxonomy" id="1033263"/>
    <lineage>
        <taxon>Eukaryota</taxon>
        <taxon>Fungi</taxon>
        <taxon>Dikarya</taxon>
        <taxon>Basidiomycota</taxon>
        <taxon>Agaricomycotina</taxon>
        <taxon>Agaricomycetes</taxon>
        <taxon>Agaricomycetidae</taxon>
        <taxon>Agaricales</taxon>
        <taxon>Marasmiineae</taxon>
        <taxon>Mycenaceae</taxon>
        <taxon>Mycena</taxon>
    </lineage>
</organism>
<gene>
    <name evidence="2" type="ORF">B0H17DRAFT_1123748</name>
</gene>
<proteinExistence type="predicted"/>
<protein>
    <submittedName>
        <fullName evidence="2">Uncharacterized protein</fullName>
    </submittedName>
</protein>
<accession>A0AAD7H3F1</accession>
<evidence type="ECO:0000256" key="1">
    <source>
        <dbReference type="SAM" id="MobiDB-lite"/>
    </source>
</evidence>
<sequence>MALAVKLQVRIGKWWQARTGSCLPSSPSPSPSSQKPIVSESAPTYTTSAIDIDTPSTCRVPHRVAQKSNALGASSLRVGQLQVRRRWPAILSAHIGVRKSPASASAAHNYLVIYLRARCPSPRLLPSYPALSCFYVLSDPSPPSPAIHPPPPHREFPSPSTQFQFQFQFQIDPHIVDLPPRSVRDYPISLFLKFFCSLKFFFDASAPDRSLPSLPDLLDLELLTNLELLIQL</sequence>